<dbReference type="EMBL" id="MU794993">
    <property type="protein sequence ID" value="KAJ3813429.1"/>
    <property type="molecule type" value="Genomic_DNA"/>
</dbReference>
<proteinExistence type="predicted"/>
<organism evidence="1 2">
    <name type="scientific">Lentinula aff. lateritia</name>
    <dbReference type="NCBI Taxonomy" id="2804960"/>
    <lineage>
        <taxon>Eukaryota</taxon>
        <taxon>Fungi</taxon>
        <taxon>Dikarya</taxon>
        <taxon>Basidiomycota</taxon>
        <taxon>Agaricomycotina</taxon>
        <taxon>Agaricomycetes</taxon>
        <taxon>Agaricomycetidae</taxon>
        <taxon>Agaricales</taxon>
        <taxon>Marasmiineae</taxon>
        <taxon>Omphalotaceae</taxon>
        <taxon>Lentinula</taxon>
    </lineage>
</organism>
<evidence type="ECO:0000313" key="1">
    <source>
        <dbReference type="EMBL" id="KAJ3813429.1"/>
    </source>
</evidence>
<keyword evidence="1" id="KW-0378">Hydrolase</keyword>
<protein>
    <submittedName>
        <fullName evidence="1">P-loop containing nucleoside triphosphate hydrolase protein</fullName>
    </submittedName>
</protein>
<keyword evidence="2" id="KW-1185">Reference proteome</keyword>
<name>A0ACC1U8L7_9AGAR</name>
<dbReference type="Proteomes" id="UP001163835">
    <property type="component" value="Unassembled WGS sequence"/>
</dbReference>
<gene>
    <name evidence="1" type="ORF">F5876DRAFT_73886</name>
</gene>
<evidence type="ECO:0000313" key="2">
    <source>
        <dbReference type="Proteomes" id="UP001163835"/>
    </source>
</evidence>
<sequence>MASQEGEDRTTAPEKRIARYDQYFDLRTFSTTLKKTTKLAPKTQKKHVLLVRRIIDSRGRHAATEVDIKSPALAEVLREINRGVGGLTLNRNPPVADPKLFFYSRVGIQDKLDAENAKDVPDEGLIVDLEAAMKYIAEDHAQNLTEYNLMTSEQEITYELLWALIPPNTLVYHYHQYTEQPQILLAKEVNYYYPTNRPYYADVVCDIISNDGNFFGLAQVTLEVETFTGARVIQDLPVFPLSFHKDASELRQHALKRGRKFVSLNDYTYHEISGPVIQERITQQEEVKWYKINSYGRVMIDPVAFRRFEPNRKFNSSVYRRLDRSVITDEQSMICNPVVYGFCFGIKKWGGFAMDRLQDIEWSDDLFNFLVLGQKQKMLISALVRQHVTDDNQFDDFVQGKGKGLVGLLSGRPGCGKTLTAEAIAEKTHRALYVVSAGELGTHPKEVDERLTLILQLAQTWHAVLLLDEAEVFLQRRDFTDLARNALVSIFLRQLEYYHGVLILTTNMINHIDPAFESRIHFSIQYPDLDFDARKLIWKTFFTKVMDQSNFISPEDLDRLAGYQLNGRQIKNMVGSAQAIALDRNTPLTVEHVDTVLDVVNSWNSESSLSSEHLLNVGSSQSKENGQIEGDLLF</sequence>
<comment type="caution">
    <text evidence="1">The sequence shown here is derived from an EMBL/GenBank/DDBJ whole genome shotgun (WGS) entry which is preliminary data.</text>
</comment>
<reference evidence="1" key="1">
    <citation type="submission" date="2022-09" db="EMBL/GenBank/DDBJ databases">
        <title>A Global Phylogenomic Analysis of the Shiitake Genus Lentinula.</title>
        <authorList>
            <consortium name="DOE Joint Genome Institute"/>
            <person name="Sierra-Patev S."/>
            <person name="Min B."/>
            <person name="Naranjo-Ortiz M."/>
            <person name="Looney B."/>
            <person name="Konkel Z."/>
            <person name="Slot J.C."/>
            <person name="Sakamoto Y."/>
            <person name="Steenwyk J.L."/>
            <person name="Rokas A."/>
            <person name="Carro J."/>
            <person name="Camarero S."/>
            <person name="Ferreira P."/>
            <person name="Molpeceres G."/>
            <person name="Ruiz-Duenas F.J."/>
            <person name="Serrano A."/>
            <person name="Henrissat B."/>
            <person name="Drula E."/>
            <person name="Hughes K.W."/>
            <person name="Mata J.L."/>
            <person name="Ishikawa N.K."/>
            <person name="Vargas-Isla R."/>
            <person name="Ushijima S."/>
            <person name="Smith C.A."/>
            <person name="Ahrendt S."/>
            <person name="Andreopoulos W."/>
            <person name="He G."/>
            <person name="Labutti K."/>
            <person name="Lipzen A."/>
            <person name="Ng V."/>
            <person name="Riley R."/>
            <person name="Sandor L."/>
            <person name="Barry K."/>
            <person name="Martinez A.T."/>
            <person name="Xiao Y."/>
            <person name="Gibbons J.G."/>
            <person name="Terashima K."/>
            <person name="Grigoriev I.V."/>
            <person name="Hibbett D.S."/>
        </authorList>
    </citation>
    <scope>NUCLEOTIDE SEQUENCE</scope>
    <source>
        <strain evidence="1">TMI1499</strain>
    </source>
</reference>
<accession>A0ACC1U8L7</accession>